<protein>
    <submittedName>
        <fullName evidence="2">Uncharacterized protein</fullName>
    </submittedName>
</protein>
<sequence length="126" mass="15077">MKSLYYIFGHLFSILKIAIDVFIESVIFNGLFILLFAAIYIIFYYIKNRNTIYDIDTLKLVDKYVTFSAKNQFLYDVEVPYPVSYTNFDSTQLQNLIILIQQVIVVVLLVYYKIHFFAELHKKYHY</sequence>
<evidence type="ECO:0000256" key="1">
    <source>
        <dbReference type="SAM" id="Phobius"/>
    </source>
</evidence>
<dbReference type="EMBL" id="MN740124">
    <property type="protein sequence ID" value="QHT88837.1"/>
    <property type="molecule type" value="Genomic_DNA"/>
</dbReference>
<evidence type="ECO:0000313" key="2">
    <source>
        <dbReference type="EMBL" id="QHT88837.1"/>
    </source>
</evidence>
<proteinExistence type="predicted"/>
<feature type="transmembrane region" description="Helical" evidence="1">
    <location>
        <begin position="21"/>
        <end position="46"/>
    </location>
</feature>
<reference evidence="2" key="1">
    <citation type="journal article" date="2020" name="Nature">
        <title>Giant virus diversity and host interactions through global metagenomics.</title>
        <authorList>
            <person name="Schulz F."/>
            <person name="Roux S."/>
            <person name="Paez-Espino D."/>
            <person name="Jungbluth S."/>
            <person name="Walsh D.A."/>
            <person name="Denef V.J."/>
            <person name="McMahon K.D."/>
            <person name="Konstantinidis K.T."/>
            <person name="Eloe-Fadrosh E.A."/>
            <person name="Kyrpides N.C."/>
            <person name="Woyke T."/>
        </authorList>
    </citation>
    <scope>NUCLEOTIDE SEQUENCE</scope>
    <source>
        <strain evidence="2">GVMAG-M-3300023184-51</strain>
    </source>
</reference>
<keyword evidence="1" id="KW-0472">Membrane</keyword>
<name>A0A6C0I8Z1_9ZZZZ</name>
<feature type="transmembrane region" description="Helical" evidence="1">
    <location>
        <begin position="93"/>
        <end position="112"/>
    </location>
</feature>
<organism evidence="2">
    <name type="scientific">viral metagenome</name>
    <dbReference type="NCBI Taxonomy" id="1070528"/>
    <lineage>
        <taxon>unclassified sequences</taxon>
        <taxon>metagenomes</taxon>
        <taxon>organismal metagenomes</taxon>
    </lineage>
</organism>
<dbReference type="AlphaFoldDB" id="A0A6C0I8Z1"/>
<keyword evidence="1" id="KW-1133">Transmembrane helix</keyword>
<keyword evidence="1" id="KW-0812">Transmembrane</keyword>
<accession>A0A6C0I8Z1</accession>